<proteinExistence type="predicted"/>
<feature type="region of interest" description="Disordered" evidence="1">
    <location>
        <begin position="235"/>
        <end position="261"/>
    </location>
</feature>
<dbReference type="EMBL" id="KQ030534">
    <property type="protein sequence ID" value="KJZ73568.1"/>
    <property type="molecule type" value="Genomic_DNA"/>
</dbReference>
<organism evidence="3 4">
    <name type="scientific">Hirsutella minnesotensis 3608</name>
    <dbReference type="NCBI Taxonomy" id="1043627"/>
    <lineage>
        <taxon>Eukaryota</taxon>
        <taxon>Fungi</taxon>
        <taxon>Dikarya</taxon>
        <taxon>Ascomycota</taxon>
        <taxon>Pezizomycotina</taxon>
        <taxon>Sordariomycetes</taxon>
        <taxon>Hypocreomycetidae</taxon>
        <taxon>Hypocreales</taxon>
        <taxon>Ophiocordycipitaceae</taxon>
        <taxon>Hirsutella</taxon>
    </lineage>
</organism>
<accession>A0A0F7ZTR4</accession>
<keyword evidence="2" id="KW-0732">Signal</keyword>
<evidence type="ECO:0000313" key="4">
    <source>
        <dbReference type="Proteomes" id="UP000054481"/>
    </source>
</evidence>
<dbReference type="AlphaFoldDB" id="A0A0F7ZTR4"/>
<feature type="chain" id="PRO_5002526089" evidence="2">
    <location>
        <begin position="22"/>
        <end position="261"/>
    </location>
</feature>
<feature type="compositionally biased region" description="Pro residues" evidence="1">
    <location>
        <begin position="159"/>
        <end position="174"/>
    </location>
</feature>
<feature type="region of interest" description="Disordered" evidence="1">
    <location>
        <begin position="54"/>
        <end position="75"/>
    </location>
</feature>
<feature type="signal peptide" evidence="2">
    <location>
        <begin position="1"/>
        <end position="21"/>
    </location>
</feature>
<evidence type="ECO:0000256" key="2">
    <source>
        <dbReference type="SAM" id="SignalP"/>
    </source>
</evidence>
<name>A0A0F7ZTR4_9HYPO</name>
<evidence type="ECO:0000256" key="1">
    <source>
        <dbReference type="SAM" id="MobiDB-lite"/>
    </source>
</evidence>
<evidence type="ECO:0000313" key="3">
    <source>
        <dbReference type="EMBL" id="KJZ73568.1"/>
    </source>
</evidence>
<gene>
    <name evidence="3" type="ORF">HIM_07124</name>
</gene>
<keyword evidence="4" id="KW-1185">Reference proteome</keyword>
<protein>
    <submittedName>
        <fullName evidence="3">Uncharacterized protein</fullName>
    </submittedName>
</protein>
<feature type="region of interest" description="Disordered" evidence="1">
    <location>
        <begin position="159"/>
        <end position="196"/>
    </location>
</feature>
<dbReference type="Proteomes" id="UP000054481">
    <property type="component" value="Unassembled WGS sequence"/>
</dbReference>
<reference evidence="3 4" key="1">
    <citation type="journal article" date="2014" name="Genome Biol. Evol.">
        <title>Comparative genomics and transcriptomics analyses reveal divergent lifestyle features of nematode endoparasitic fungus Hirsutella minnesotensis.</title>
        <authorList>
            <person name="Lai Y."/>
            <person name="Liu K."/>
            <person name="Zhang X."/>
            <person name="Zhang X."/>
            <person name="Li K."/>
            <person name="Wang N."/>
            <person name="Shu C."/>
            <person name="Wu Y."/>
            <person name="Wang C."/>
            <person name="Bushley K.E."/>
            <person name="Xiang M."/>
            <person name="Liu X."/>
        </authorList>
    </citation>
    <scope>NUCLEOTIDE SEQUENCE [LARGE SCALE GENOMIC DNA]</scope>
    <source>
        <strain evidence="3 4">3608</strain>
    </source>
</reference>
<sequence>MAAHHFSSLPFFIPLLPCSFAQFPRHLIPRRISWSARRLLRTISGLCSAARAKSAPSRCAPPSRNGDGDDDDGTDPVTVVKTVVKTQHPVTHIVTQTARPHTVTRSVATPVTVSVTRSVSVTHASPVIIIVPTGASSGFTIHPTPSALPPTSAAYLPMPSAPAPPYGSPSPSPSDPVEYQPSSDLPTSTAPPYYGPGASAPPSLLVPMPAPTTLSTIVAPPPSWISPSSVVTDWNGQVQPTQAPWPAWNGTTVNPFPAGQR</sequence>